<evidence type="ECO:0000256" key="2">
    <source>
        <dbReference type="PROSITE-ProRule" id="PRU00703"/>
    </source>
</evidence>
<dbReference type="PROSITE" id="PS51371">
    <property type="entry name" value="CBS"/>
    <property type="match status" value="2"/>
</dbReference>
<evidence type="ECO:0000313" key="5">
    <source>
        <dbReference type="Proteomes" id="UP001409585"/>
    </source>
</evidence>
<dbReference type="SMART" id="SM00116">
    <property type="entry name" value="CBS"/>
    <property type="match status" value="2"/>
</dbReference>
<dbReference type="Gene3D" id="3.10.580.10">
    <property type="entry name" value="CBS-domain"/>
    <property type="match status" value="1"/>
</dbReference>
<dbReference type="PANTHER" id="PTHR43080:SF2">
    <property type="entry name" value="CBS DOMAIN-CONTAINING PROTEIN"/>
    <property type="match status" value="1"/>
</dbReference>
<keyword evidence="5" id="KW-1185">Reference proteome</keyword>
<dbReference type="EMBL" id="BAABLX010000007">
    <property type="protein sequence ID" value="GAA4933210.1"/>
    <property type="molecule type" value="Genomic_DNA"/>
</dbReference>
<gene>
    <name evidence="4" type="ORF">GCM10025791_07290</name>
</gene>
<comment type="caution">
    <text evidence="4">The sequence shown here is derived from an EMBL/GenBank/DDBJ whole genome shotgun (WGS) entry which is preliminary data.</text>
</comment>
<protein>
    <recommendedName>
        <fullName evidence="3">CBS domain-containing protein</fullName>
    </recommendedName>
</protein>
<proteinExistence type="predicted"/>
<dbReference type="SUPFAM" id="SSF54631">
    <property type="entry name" value="CBS-domain pair"/>
    <property type="match status" value="1"/>
</dbReference>
<evidence type="ECO:0000259" key="3">
    <source>
        <dbReference type="PROSITE" id="PS51371"/>
    </source>
</evidence>
<dbReference type="InterPro" id="IPR046342">
    <property type="entry name" value="CBS_dom_sf"/>
</dbReference>
<dbReference type="Pfam" id="PF00571">
    <property type="entry name" value="CBS"/>
    <property type="match status" value="2"/>
</dbReference>
<dbReference type="InterPro" id="IPR051257">
    <property type="entry name" value="Diverse_CBS-Domain"/>
</dbReference>
<evidence type="ECO:0000256" key="1">
    <source>
        <dbReference type="ARBA" id="ARBA00023122"/>
    </source>
</evidence>
<evidence type="ECO:0000313" key="4">
    <source>
        <dbReference type="EMBL" id="GAA4933210.1"/>
    </source>
</evidence>
<dbReference type="InterPro" id="IPR044729">
    <property type="entry name" value="CBS_bac"/>
</dbReference>
<dbReference type="CDD" id="cd04629">
    <property type="entry name" value="CBS_pair_bac"/>
    <property type="match status" value="1"/>
</dbReference>
<dbReference type="AlphaFoldDB" id="A0AAV3TYD0"/>
<dbReference type="PANTHER" id="PTHR43080">
    <property type="entry name" value="CBS DOMAIN-CONTAINING PROTEIN CBSX3, MITOCHONDRIAL"/>
    <property type="match status" value="1"/>
</dbReference>
<organism evidence="4 5">
    <name type="scientific">Halioxenophilus aromaticivorans</name>
    <dbReference type="NCBI Taxonomy" id="1306992"/>
    <lineage>
        <taxon>Bacteria</taxon>
        <taxon>Pseudomonadati</taxon>
        <taxon>Pseudomonadota</taxon>
        <taxon>Gammaproteobacteria</taxon>
        <taxon>Alteromonadales</taxon>
        <taxon>Alteromonadaceae</taxon>
        <taxon>Halioxenophilus</taxon>
    </lineage>
</organism>
<reference evidence="5" key="1">
    <citation type="journal article" date="2019" name="Int. J. Syst. Evol. Microbiol.">
        <title>The Global Catalogue of Microorganisms (GCM) 10K type strain sequencing project: providing services to taxonomists for standard genome sequencing and annotation.</title>
        <authorList>
            <consortium name="The Broad Institute Genomics Platform"/>
            <consortium name="The Broad Institute Genome Sequencing Center for Infectious Disease"/>
            <person name="Wu L."/>
            <person name="Ma J."/>
        </authorList>
    </citation>
    <scope>NUCLEOTIDE SEQUENCE [LARGE SCALE GENOMIC DNA]</scope>
    <source>
        <strain evidence="5">JCM 19134</strain>
    </source>
</reference>
<feature type="domain" description="CBS" evidence="3">
    <location>
        <begin position="43"/>
        <end position="103"/>
    </location>
</feature>
<name>A0AAV3TYD0_9ALTE</name>
<feature type="domain" description="CBS" evidence="3">
    <location>
        <begin position="110"/>
        <end position="167"/>
    </location>
</feature>
<dbReference type="Proteomes" id="UP001409585">
    <property type="component" value="Unassembled WGS sequence"/>
</dbReference>
<dbReference type="InterPro" id="IPR000644">
    <property type="entry name" value="CBS_dom"/>
</dbReference>
<accession>A0AAV3TYD0</accession>
<sequence>MFESCFHSQFDTLSKSNSGKLDNNIYKQLWGPAMESMKVSDYMSTDFVNFRPEELVVEAVRELIKHEVIGGPVVAANKQLVGWISEQDCLSSALQVVYYNQRVAQVEDVMKTEVLTVREDDDLLSLAQQMLQQKPKVYPVLNDDKQVIGVISRRLILRAVDKQLMATYKSAPRQQPHEAHLA</sequence>
<keyword evidence="1 2" id="KW-0129">CBS domain</keyword>